<protein>
    <submittedName>
        <fullName evidence="1">Uncharacterized protein</fullName>
    </submittedName>
</protein>
<proteinExistence type="predicted"/>
<evidence type="ECO:0000313" key="2">
    <source>
        <dbReference type="Proteomes" id="UP001234178"/>
    </source>
</evidence>
<dbReference type="Proteomes" id="UP001234178">
    <property type="component" value="Unassembled WGS sequence"/>
</dbReference>
<name>A0ABR0AUX2_9CRUS</name>
<reference evidence="1 2" key="1">
    <citation type="journal article" date="2023" name="Nucleic Acids Res.">
        <title>The hologenome of Daphnia magna reveals possible DNA methylation and microbiome-mediated evolution of the host genome.</title>
        <authorList>
            <person name="Chaturvedi A."/>
            <person name="Li X."/>
            <person name="Dhandapani V."/>
            <person name="Marshall H."/>
            <person name="Kissane S."/>
            <person name="Cuenca-Cambronero M."/>
            <person name="Asole G."/>
            <person name="Calvet F."/>
            <person name="Ruiz-Romero M."/>
            <person name="Marangio P."/>
            <person name="Guigo R."/>
            <person name="Rago D."/>
            <person name="Mirbahai L."/>
            <person name="Eastwood N."/>
            <person name="Colbourne J.K."/>
            <person name="Zhou J."/>
            <person name="Mallon E."/>
            <person name="Orsini L."/>
        </authorList>
    </citation>
    <scope>NUCLEOTIDE SEQUENCE [LARGE SCALE GENOMIC DNA]</scope>
    <source>
        <strain evidence="1">LRV0_1</strain>
    </source>
</reference>
<keyword evidence="2" id="KW-1185">Reference proteome</keyword>
<sequence>MDLSVGFKAEIYEVFKEALYATTDNKFVEAQEYLCALVVWSLGAYFDTHCFSPRWVKSWPIKERQQLCTLGNNTTNRIKSS</sequence>
<accession>A0ABR0AUX2</accession>
<gene>
    <name evidence="1" type="ORF">OUZ56_021874</name>
</gene>
<evidence type="ECO:0000313" key="1">
    <source>
        <dbReference type="EMBL" id="KAK4028855.1"/>
    </source>
</evidence>
<dbReference type="EMBL" id="JAOYFB010000039">
    <property type="protein sequence ID" value="KAK4028855.1"/>
    <property type="molecule type" value="Genomic_DNA"/>
</dbReference>
<organism evidence="1 2">
    <name type="scientific">Daphnia magna</name>
    <dbReference type="NCBI Taxonomy" id="35525"/>
    <lineage>
        <taxon>Eukaryota</taxon>
        <taxon>Metazoa</taxon>
        <taxon>Ecdysozoa</taxon>
        <taxon>Arthropoda</taxon>
        <taxon>Crustacea</taxon>
        <taxon>Branchiopoda</taxon>
        <taxon>Diplostraca</taxon>
        <taxon>Cladocera</taxon>
        <taxon>Anomopoda</taxon>
        <taxon>Daphniidae</taxon>
        <taxon>Daphnia</taxon>
    </lineage>
</organism>
<comment type="caution">
    <text evidence="1">The sequence shown here is derived from an EMBL/GenBank/DDBJ whole genome shotgun (WGS) entry which is preliminary data.</text>
</comment>